<organism evidence="2 3">
    <name type="scientific">Ceriporiopsis subvermispora (strain B)</name>
    <name type="common">White-rot fungus</name>
    <name type="synonym">Gelatoporia subvermispora</name>
    <dbReference type="NCBI Taxonomy" id="914234"/>
    <lineage>
        <taxon>Eukaryota</taxon>
        <taxon>Fungi</taxon>
        <taxon>Dikarya</taxon>
        <taxon>Basidiomycota</taxon>
        <taxon>Agaricomycotina</taxon>
        <taxon>Agaricomycetes</taxon>
        <taxon>Polyporales</taxon>
        <taxon>Gelatoporiaceae</taxon>
        <taxon>Gelatoporia</taxon>
    </lineage>
</organism>
<dbReference type="EMBL" id="KB445793">
    <property type="protein sequence ID" value="EMD40132.1"/>
    <property type="molecule type" value="Genomic_DNA"/>
</dbReference>
<dbReference type="CDD" id="cd08249">
    <property type="entry name" value="enoyl_reductase_like"/>
    <property type="match status" value="1"/>
</dbReference>
<dbReference type="SUPFAM" id="SSF50129">
    <property type="entry name" value="GroES-like"/>
    <property type="match status" value="1"/>
</dbReference>
<dbReference type="STRING" id="914234.M2RNW2"/>
<dbReference type="PANTHER" id="PTHR45348:SF2">
    <property type="entry name" value="ZINC-TYPE ALCOHOL DEHYDROGENASE-LIKE PROTEIN C2E1P3.01"/>
    <property type="match status" value="1"/>
</dbReference>
<dbReference type="Gene3D" id="3.90.180.10">
    <property type="entry name" value="Medium-chain alcohol dehydrogenases, catalytic domain"/>
    <property type="match status" value="1"/>
</dbReference>
<reference evidence="2 3" key="1">
    <citation type="journal article" date="2012" name="Proc. Natl. Acad. Sci. U.S.A.">
        <title>Comparative genomics of Ceriporiopsis subvermispora and Phanerochaete chrysosporium provide insight into selective ligninolysis.</title>
        <authorList>
            <person name="Fernandez-Fueyo E."/>
            <person name="Ruiz-Duenas F.J."/>
            <person name="Ferreira P."/>
            <person name="Floudas D."/>
            <person name="Hibbett D.S."/>
            <person name="Canessa P."/>
            <person name="Larrondo L.F."/>
            <person name="James T.Y."/>
            <person name="Seelenfreund D."/>
            <person name="Lobos S."/>
            <person name="Polanco R."/>
            <person name="Tello M."/>
            <person name="Honda Y."/>
            <person name="Watanabe T."/>
            <person name="Watanabe T."/>
            <person name="Ryu J.S."/>
            <person name="Kubicek C.P."/>
            <person name="Schmoll M."/>
            <person name="Gaskell J."/>
            <person name="Hammel K.E."/>
            <person name="St John F.J."/>
            <person name="Vanden Wymelenberg A."/>
            <person name="Sabat G."/>
            <person name="Splinter BonDurant S."/>
            <person name="Syed K."/>
            <person name="Yadav J.S."/>
            <person name="Doddapaneni H."/>
            <person name="Subramanian V."/>
            <person name="Lavin J.L."/>
            <person name="Oguiza J.A."/>
            <person name="Perez G."/>
            <person name="Pisabarro A.G."/>
            <person name="Ramirez L."/>
            <person name="Santoyo F."/>
            <person name="Master E."/>
            <person name="Coutinho P.M."/>
            <person name="Henrissat B."/>
            <person name="Lombard V."/>
            <person name="Magnuson J.K."/>
            <person name="Kuees U."/>
            <person name="Hori C."/>
            <person name="Igarashi K."/>
            <person name="Samejima M."/>
            <person name="Held B.W."/>
            <person name="Barry K.W."/>
            <person name="LaButti K.M."/>
            <person name="Lapidus A."/>
            <person name="Lindquist E.A."/>
            <person name="Lucas S.M."/>
            <person name="Riley R."/>
            <person name="Salamov A.A."/>
            <person name="Hoffmeister D."/>
            <person name="Schwenk D."/>
            <person name="Hadar Y."/>
            <person name="Yarden O."/>
            <person name="de Vries R.P."/>
            <person name="Wiebenga A."/>
            <person name="Stenlid J."/>
            <person name="Eastwood D."/>
            <person name="Grigoriev I.V."/>
            <person name="Berka R.M."/>
            <person name="Blanchette R.A."/>
            <person name="Kersten P."/>
            <person name="Martinez A.T."/>
            <person name="Vicuna R."/>
            <person name="Cullen D."/>
        </authorList>
    </citation>
    <scope>NUCLEOTIDE SEQUENCE [LARGE SCALE GENOMIC DNA]</scope>
    <source>
        <strain evidence="2 3">B</strain>
    </source>
</reference>
<dbReference type="HOGENOM" id="CLU_026673_16_5_1"/>
<dbReference type="GO" id="GO:0016651">
    <property type="term" value="F:oxidoreductase activity, acting on NAD(P)H"/>
    <property type="evidence" value="ECO:0007669"/>
    <property type="project" value="InterPro"/>
</dbReference>
<sequence>MTTQQKALLLKDKQGRFAIEAIPIPTPGANELLVKIESAALNPVDWKVPEYGIIREDYPVILGYDAAGTVEEVGPEVQGFAKGDKVFYQAGPTNEYGAFQQYALAKANVTAKLPGNITFDEATSIPSGITTATLGLFTHNINLDGAELYPFWEEGGRGKYSGRPIVIFGGSSCVGQFTIQVAKLSGFSPIITTASLRNADMLKELGATHVLDRNLSTDALSEEIAKITSKPLEIVYDAISLPVTQNAAFDITAPGGYLVLVLSEAIDPAKKASQPKHVIVHLGATGPGYEASNSVWTTLTELVEEGVIQPMRVQILSGGLAGILEGLDLLKKDKVSAAKLVVHPQETA</sequence>
<dbReference type="Gene3D" id="3.40.50.720">
    <property type="entry name" value="NAD(P)-binding Rossmann-like Domain"/>
    <property type="match status" value="1"/>
</dbReference>
<keyword evidence="3" id="KW-1185">Reference proteome</keyword>
<proteinExistence type="predicted"/>
<dbReference type="InterPro" id="IPR036291">
    <property type="entry name" value="NAD(P)-bd_dom_sf"/>
</dbReference>
<name>M2RNW2_CERS8</name>
<evidence type="ECO:0000259" key="1">
    <source>
        <dbReference type="SMART" id="SM00829"/>
    </source>
</evidence>
<dbReference type="InterPro" id="IPR047122">
    <property type="entry name" value="Trans-enoyl_RdTase-like"/>
</dbReference>
<dbReference type="Pfam" id="PF00107">
    <property type="entry name" value="ADH_zinc_N"/>
    <property type="match status" value="1"/>
</dbReference>
<evidence type="ECO:0000313" key="2">
    <source>
        <dbReference type="EMBL" id="EMD40132.1"/>
    </source>
</evidence>
<dbReference type="InterPro" id="IPR013154">
    <property type="entry name" value="ADH-like_N"/>
</dbReference>
<protein>
    <recommendedName>
        <fullName evidence="1">Enoyl reductase (ER) domain-containing protein</fullName>
    </recommendedName>
</protein>
<dbReference type="SMART" id="SM00829">
    <property type="entry name" value="PKS_ER"/>
    <property type="match status" value="1"/>
</dbReference>
<evidence type="ECO:0000313" key="3">
    <source>
        <dbReference type="Proteomes" id="UP000016930"/>
    </source>
</evidence>
<dbReference type="OrthoDB" id="3233595at2759"/>
<dbReference type="InterPro" id="IPR020843">
    <property type="entry name" value="ER"/>
</dbReference>
<gene>
    <name evidence="2" type="ORF">CERSUDRAFT_151111</name>
</gene>
<dbReference type="SUPFAM" id="SSF51735">
    <property type="entry name" value="NAD(P)-binding Rossmann-fold domains"/>
    <property type="match status" value="1"/>
</dbReference>
<dbReference type="PANTHER" id="PTHR45348">
    <property type="entry name" value="HYPOTHETICAL OXIDOREDUCTASE (EUROFUNG)"/>
    <property type="match status" value="1"/>
</dbReference>
<dbReference type="Pfam" id="PF08240">
    <property type="entry name" value="ADH_N"/>
    <property type="match status" value="1"/>
</dbReference>
<dbReference type="InterPro" id="IPR011032">
    <property type="entry name" value="GroES-like_sf"/>
</dbReference>
<feature type="domain" description="Enoyl reductase (ER)" evidence="1">
    <location>
        <begin position="15"/>
        <end position="342"/>
    </location>
</feature>
<dbReference type="InterPro" id="IPR013149">
    <property type="entry name" value="ADH-like_C"/>
</dbReference>
<accession>M2RNW2</accession>
<dbReference type="Proteomes" id="UP000016930">
    <property type="component" value="Unassembled WGS sequence"/>
</dbReference>
<dbReference type="AlphaFoldDB" id="M2RNW2"/>